<dbReference type="GO" id="GO:0003700">
    <property type="term" value="F:DNA-binding transcription factor activity"/>
    <property type="evidence" value="ECO:0007669"/>
    <property type="project" value="InterPro"/>
</dbReference>
<dbReference type="RefSeq" id="WP_169552065.1">
    <property type="nucleotide sequence ID" value="NZ_CP051677.1"/>
</dbReference>
<dbReference type="EMBL" id="CP051677">
    <property type="protein sequence ID" value="QJD80106.1"/>
    <property type="molecule type" value="Genomic_DNA"/>
</dbReference>
<dbReference type="GO" id="GO:0043565">
    <property type="term" value="F:sequence-specific DNA binding"/>
    <property type="evidence" value="ECO:0007669"/>
    <property type="project" value="InterPro"/>
</dbReference>
<feature type="domain" description="HTH araC/xylS-type" evidence="4">
    <location>
        <begin position="189"/>
        <end position="298"/>
    </location>
</feature>
<evidence type="ECO:0000256" key="2">
    <source>
        <dbReference type="ARBA" id="ARBA00023125"/>
    </source>
</evidence>
<dbReference type="PROSITE" id="PS01124">
    <property type="entry name" value="HTH_ARAC_FAMILY_2"/>
    <property type="match status" value="1"/>
</dbReference>
<evidence type="ECO:0000256" key="3">
    <source>
        <dbReference type="ARBA" id="ARBA00023163"/>
    </source>
</evidence>
<accession>A0A7L5DNY5</accession>
<evidence type="ECO:0000313" key="6">
    <source>
        <dbReference type="Proteomes" id="UP000501128"/>
    </source>
</evidence>
<dbReference type="PANTHER" id="PTHR43280:SF32">
    <property type="entry name" value="TRANSCRIPTIONAL REGULATORY PROTEIN"/>
    <property type="match status" value="1"/>
</dbReference>
<dbReference type="InterPro" id="IPR018060">
    <property type="entry name" value="HTH_AraC"/>
</dbReference>
<dbReference type="Pfam" id="PF12833">
    <property type="entry name" value="HTH_18"/>
    <property type="match status" value="1"/>
</dbReference>
<dbReference type="AlphaFoldDB" id="A0A7L5DNY5"/>
<dbReference type="Proteomes" id="UP000501128">
    <property type="component" value="Chromosome"/>
</dbReference>
<evidence type="ECO:0000313" key="5">
    <source>
        <dbReference type="EMBL" id="QJD80106.1"/>
    </source>
</evidence>
<evidence type="ECO:0000259" key="4">
    <source>
        <dbReference type="PROSITE" id="PS01124"/>
    </source>
</evidence>
<name>A0A7L5DNY5_9BACT</name>
<keyword evidence="1" id="KW-0805">Transcription regulation</keyword>
<evidence type="ECO:0000256" key="1">
    <source>
        <dbReference type="ARBA" id="ARBA00023015"/>
    </source>
</evidence>
<sequence length="301" mass="34232">MESPQHLADFYRERLNYVPDTVTSVLGHLNVFDMADFSGPYAKPIFYTRKNYFKISLLTGKKKLSYADKVITIDQHALIFSNPLIPYNWELLEEAQSGFFCIFTQSFFAQFGGISQYPVFQPGQIPVFPLDDAQQRAIEPIYQDMLQEIRSDYAYKQDRLRNLAFELIHRGLKMTPATVATPSDTTANSRIAALFVELLERQFPLEPSAQMVLQTPSAFASQLAVHVNHLNRALKTVMGKTTSQVISERVASEAAFLLTHTTRPISEIAWCLGFDDPSSFVHFFKKAFAQPPRSFRNQSLV</sequence>
<protein>
    <submittedName>
        <fullName evidence="5">Helix-turn-helix transcriptional regulator</fullName>
    </submittedName>
</protein>
<proteinExistence type="predicted"/>
<keyword evidence="6" id="KW-1185">Reference proteome</keyword>
<dbReference type="SUPFAM" id="SSF46689">
    <property type="entry name" value="Homeodomain-like"/>
    <property type="match status" value="1"/>
</dbReference>
<dbReference type="Gene3D" id="1.10.10.60">
    <property type="entry name" value="Homeodomain-like"/>
    <property type="match status" value="1"/>
</dbReference>
<keyword evidence="2" id="KW-0238">DNA-binding</keyword>
<dbReference type="PANTHER" id="PTHR43280">
    <property type="entry name" value="ARAC-FAMILY TRANSCRIPTIONAL REGULATOR"/>
    <property type="match status" value="1"/>
</dbReference>
<dbReference type="InterPro" id="IPR009057">
    <property type="entry name" value="Homeodomain-like_sf"/>
</dbReference>
<gene>
    <name evidence="5" type="ORF">HH216_18080</name>
</gene>
<keyword evidence="3" id="KW-0804">Transcription</keyword>
<dbReference type="KEGG" id="srho:HH216_18080"/>
<organism evidence="5 6">
    <name type="scientific">Spirosoma rhododendri</name>
    <dbReference type="NCBI Taxonomy" id="2728024"/>
    <lineage>
        <taxon>Bacteria</taxon>
        <taxon>Pseudomonadati</taxon>
        <taxon>Bacteroidota</taxon>
        <taxon>Cytophagia</taxon>
        <taxon>Cytophagales</taxon>
        <taxon>Cytophagaceae</taxon>
        <taxon>Spirosoma</taxon>
    </lineage>
</organism>
<dbReference type="SMART" id="SM00342">
    <property type="entry name" value="HTH_ARAC"/>
    <property type="match status" value="1"/>
</dbReference>
<reference evidence="5 6" key="1">
    <citation type="submission" date="2020-04" db="EMBL/GenBank/DDBJ databases">
        <title>Genome sequencing of novel species.</title>
        <authorList>
            <person name="Heo J."/>
            <person name="Kim S.-J."/>
            <person name="Kim J.-S."/>
            <person name="Hong S.-B."/>
            <person name="Kwon S.-W."/>
        </authorList>
    </citation>
    <scope>NUCLEOTIDE SEQUENCE [LARGE SCALE GENOMIC DNA]</scope>
    <source>
        <strain evidence="5 6">CJU-R4</strain>
    </source>
</reference>